<dbReference type="InterPro" id="IPR014014">
    <property type="entry name" value="RNA_helicase_DEAD_Q_motif"/>
</dbReference>
<dbReference type="InterPro" id="IPR014001">
    <property type="entry name" value="Helicase_ATP-bd"/>
</dbReference>
<dbReference type="InterPro" id="IPR001650">
    <property type="entry name" value="Helicase_C-like"/>
</dbReference>
<feature type="region of interest" description="Disordered" evidence="8">
    <location>
        <begin position="380"/>
        <end position="427"/>
    </location>
</feature>
<dbReference type="GO" id="GO:0003676">
    <property type="term" value="F:nucleic acid binding"/>
    <property type="evidence" value="ECO:0007669"/>
    <property type="project" value="InterPro"/>
</dbReference>
<dbReference type="InterPro" id="IPR027417">
    <property type="entry name" value="P-loop_NTPase"/>
</dbReference>
<accession>A0A6J4N6Q8</accession>
<evidence type="ECO:0000256" key="3">
    <source>
        <dbReference type="ARBA" id="ARBA00022806"/>
    </source>
</evidence>
<evidence type="ECO:0000259" key="9">
    <source>
        <dbReference type="PROSITE" id="PS51192"/>
    </source>
</evidence>
<evidence type="ECO:0000256" key="1">
    <source>
        <dbReference type="ARBA" id="ARBA00022741"/>
    </source>
</evidence>
<dbReference type="PROSITE" id="PS51194">
    <property type="entry name" value="HELICASE_CTER"/>
    <property type="match status" value="1"/>
</dbReference>
<gene>
    <name evidence="12" type="ORF">AVDCRST_MAG89-4990</name>
</gene>
<reference evidence="12" key="1">
    <citation type="submission" date="2020-02" db="EMBL/GenBank/DDBJ databases">
        <authorList>
            <person name="Meier V. D."/>
        </authorList>
    </citation>
    <scope>NUCLEOTIDE SEQUENCE</scope>
    <source>
        <strain evidence="12">AVDCRST_MAG89</strain>
    </source>
</reference>
<evidence type="ECO:0000259" key="11">
    <source>
        <dbReference type="PROSITE" id="PS51195"/>
    </source>
</evidence>
<dbReference type="CDD" id="cd18787">
    <property type="entry name" value="SF2_C_DEAD"/>
    <property type="match status" value="1"/>
</dbReference>
<dbReference type="InterPro" id="IPR011545">
    <property type="entry name" value="DEAD/DEAH_box_helicase_dom"/>
</dbReference>
<dbReference type="InterPro" id="IPR000629">
    <property type="entry name" value="RNA-helicase_DEAD-box_CS"/>
</dbReference>
<dbReference type="GO" id="GO:0005524">
    <property type="term" value="F:ATP binding"/>
    <property type="evidence" value="ECO:0007669"/>
    <property type="project" value="UniProtKB-KW"/>
</dbReference>
<dbReference type="CDD" id="cd00268">
    <property type="entry name" value="DEADc"/>
    <property type="match status" value="1"/>
</dbReference>
<feature type="compositionally biased region" description="Basic and acidic residues" evidence="8">
    <location>
        <begin position="408"/>
        <end position="418"/>
    </location>
</feature>
<keyword evidence="1 7" id="KW-0547">Nucleotide-binding</keyword>
<proteinExistence type="inferred from homology"/>
<organism evidence="12">
    <name type="scientific">uncultured Gemmatimonadota bacterium</name>
    <dbReference type="NCBI Taxonomy" id="203437"/>
    <lineage>
        <taxon>Bacteria</taxon>
        <taxon>Pseudomonadati</taxon>
        <taxon>Gemmatimonadota</taxon>
        <taxon>environmental samples</taxon>
    </lineage>
</organism>
<evidence type="ECO:0000313" key="12">
    <source>
        <dbReference type="EMBL" id="CAA9375800.1"/>
    </source>
</evidence>
<dbReference type="PANTHER" id="PTHR47959:SF13">
    <property type="entry name" value="ATP-DEPENDENT RNA HELICASE RHLE"/>
    <property type="match status" value="1"/>
</dbReference>
<dbReference type="PROSITE" id="PS51192">
    <property type="entry name" value="HELICASE_ATP_BIND_1"/>
    <property type="match status" value="1"/>
</dbReference>
<dbReference type="SUPFAM" id="SSF52540">
    <property type="entry name" value="P-loop containing nucleoside triphosphate hydrolases"/>
    <property type="match status" value="1"/>
</dbReference>
<dbReference type="InterPro" id="IPR044742">
    <property type="entry name" value="DEAD/DEAH_RhlB"/>
</dbReference>
<dbReference type="Pfam" id="PF00271">
    <property type="entry name" value="Helicase_C"/>
    <property type="match status" value="1"/>
</dbReference>
<dbReference type="SMART" id="SM00490">
    <property type="entry name" value="HELICc"/>
    <property type="match status" value="1"/>
</dbReference>
<dbReference type="GO" id="GO:0003724">
    <property type="term" value="F:RNA helicase activity"/>
    <property type="evidence" value="ECO:0007669"/>
    <property type="project" value="InterPro"/>
</dbReference>
<dbReference type="SMART" id="SM00487">
    <property type="entry name" value="DEXDc"/>
    <property type="match status" value="1"/>
</dbReference>
<dbReference type="Pfam" id="PF00270">
    <property type="entry name" value="DEAD"/>
    <property type="match status" value="1"/>
</dbReference>
<feature type="domain" description="DEAD-box RNA helicase Q" evidence="11">
    <location>
        <begin position="1"/>
        <end position="29"/>
    </location>
</feature>
<dbReference type="EMBL" id="CADCTV010001054">
    <property type="protein sequence ID" value="CAA9375800.1"/>
    <property type="molecule type" value="Genomic_DNA"/>
</dbReference>
<feature type="domain" description="Helicase C-terminal" evidence="10">
    <location>
        <begin position="213"/>
        <end position="379"/>
    </location>
</feature>
<evidence type="ECO:0000256" key="7">
    <source>
        <dbReference type="RuleBase" id="RU000492"/>
    </source>
</evidence>
<dbReference type="PROSITE" id="PS51195">
    <property type="entry name" value="Q_MOTIF"/>
    <property type="match status" value="1"/>
</dbReference>
<evidence type="ECO:0000256" key="8">
    <source>
        <dbReference type="SAM" id="MobiDB-lite"/>
    </source>
</evidence>
<dbReference type="Gene3D" id="3.40.50.300">
    <property type="entry name" value="P-loop containing nucleotide triphosphate hydrolases"/>
    <property type="match status" value="2"/>
</dbReference>
<dbReference type="AlphaFoldDB" id="A0A6J4N6Q8"/>
<evidence type="ECO:0000256" key="6">
    <source>
        <dbReference type="PROSITE-ProRule" id="PRU00552"/>
    </source>
</evidence>
<dbReference type="PROSITE" id="PS00039">
    <property type="entry name" value="DEAD_ATP_HELICASE"/>
    <property type="match status" value="1"/>
</dbReference>
<dbReference type="GO" id="GO:0005829">
    <property type="term" value="C:cytosol"/>
    <property type="evidence" value="ECO:0007669"/>
    <property type="project" value="TreeGrafter"/>
</dbReference>
<evidence type="ECO:0000259" key="10">
    <source>
        <dbReference type="PROSITE" id="PS51194"/>
    </source>
</evidence>
<protein>
    <submittedName>
        <fullName evidence="12">ATP-dependent RNA helicase RhlE</fullName>
    </submittedName>
</protein>
<feature type="domain" description="Helicase ATP-binding" evidence="9">
    <location>
        <begin position="32"/>
        <end position="202"/>
    </location>
</feature>
<dbReference type="PANTHER" id="PTHR47959">
    <property type="entry name" value="ATP-DEPENDENT RNA HELICASE RHLE-RELATED"/>
    <property type="match status" value="1"/>
</dbReference>
<name>A0A6J4N6Q8_9BACT</name>
<feature type="short sequence motif" description="Q motif" evidence="6">
    <location>
        <begin position="1"/>
        <end position="29"/>
    </location>
</feature>
<dbReference type="GO" id="GO:0016787">
    <property type="term" value="F:hydrolase activity"/>
    <property type="evidence" value="ECO:0007669"/>
    <property type="project" value="UniProtKB-KW"/>
</dbReference>
<dbReference type="InterPro" id="IPR050079">
    <property type="entry name" value="DEAD_box_RNA_helicase"/>
</dbReference>
<evidence type="ECO:0000256" key="5">
    <source>
        <dbReference type="ARBA" id="ARBA00038437"/>
    </source>
</evidence>
<evidence type="ECO:0000256" key="2">
    <source>
        <dbReference type="ARBA" id="ARBA00022801"/>
    </source>
</evidence>
<keyword evidence="3 7" id="KW-0347">Helicase</keyword>
<comment type="similarity">
    <text evidence="5 7">Belongs to the DEAD box helicase family.</text>
</comment>
<sequence length="427" mass="46849">MRFDELDLAPELLRNVRELGYDIPTPIQQQAIPFALEGRDVLGRAPTGTGKTAAFMLPTLNRLRGKEGLRALVLCPTRELAIQVADNARMYSRGTELFVGIVYGGTPLDKDLRDLRAGIEVLVATPGRLNDHLERGNVDLSNVEVLILDEADRMLDMGFKPQIDQIMRRCRRTGRQTLLFSATMPNSVKSLAYELLNDPITVEAAPKVTTAEGVEQFVYPVETSKKTELLLHILKQEDVRTALVFSRTKFGADRIAGQLTRAGLTVEVMHSDRNMAQRVRALEAFRSGDVKVLIATDVAQRGIDVEGISHVINYDAPRDPEGYVHRVGRTARAGEKGVAITFMSGGEIGDVAAVEHLLGSRIMRVNVPGFSVFAEESVDGAPQVTTQTMPESKKEQRASRGRKMGKHAGKELSPEELQKLLGASSAA</sequence>
<keyword evidence="2 7" id="KW-0378">Hydrolase</keyword>
<keyword evidence="4 7" id="KW-0067">ATP-binding</keyword>
<evidence type="ECO:0000256" key="4">
    <source>
        <dbReference type="ARBA" id="ARBA00022840"/>
    </source>
</evidence>